<sequence length="174" mass="19878">MLIGRQTAPVRVVGGPPGTRQYQMSGSEAFSKPPLGPGVATLFQGLQEKEVLERCRGEDMAAVTFQWQRRELQLTQQLQQMDTQHEHTVGELDALLSSQSDLIHRLKEECRSLGQKLEEVTESSRSEVEQLTVERAHLQECVEKLRGRCHDMEEQCVQHGTMHQRMKKRLTKKS</sequence>
<evidence type="ECO:0000256" key="1">
    <source>
        <dbReference type="SAM" id="Coils"/>
    </source>
</evidence>
<evidence type="ECO:0000313" key="2">
    <source>
        <dbReference type="EMBL" id="KAL2083382.1"/>
    </source>
</evidence>
<dbReference type="PANTHER" id="PTHR34343:SF1">
    <property type="entry name" value="SEROLOGICALLY DEFINED COLON CANCER ANTIGEN 8"/>
    <property type="match status" value="1"/>
</dbReference>
<protein>
    <submittedName>
        <fullName evidence="2">Uncharacterized protein</fullName>
    </submittedName>
</protein>
<feature type="coiled-coil region" evidence="1">
    <location>
        <begin position="103"/>
        <end position="155"/>
    </location>
</feature>
<accession>A0ABD1J8C7</accession>
<proteinExistence type="predicted"/>
<dbReference type="Proteomes" id="UP001591681">
    <property type="component" value="Unassembled WGS sequence"/>
</dbReference>
<dbReference type="EMBL" id="JBHFQA010000018">
    <property type="protein sequence ID" value="KAL2083382.1"/>
    <property type="molecule type" value="Genomic_DNA"/>
</dbReference>
<dbReference type="AlphaFoldDB" id="A0ABD1J8C7"/>
<organism evidence="2 3">
    <name type="scientific">Coilia grayii</name>
    <name type="common">Gray's grenadier anchovy</name>
    <dbReference type="NCBI Taxonomy" id="363190"/>
    <lineage>
        <taxon>Eukaryota</taxon>
        <taxon>Metazoa</taxon>
        <taxon>Chordata</taxon>
        <taxon>Craniata</taxon>
        <taxon>Vertebrata</taxon>
        <taxon>Euteleostomi</taxon>
        <taxon>Actinopterygii</taxon>
        <taxon>Neopterygii</taxon>
        <taxon>Teleostei</taxon>
        <taxon>Clupei</taxon>
        <taxon>Clupeiformes</taxon>
        <taxon>Clupeoidei</taxon>
        <taxon>Engraulidae</taxon>
        <taxon>Coilinae</taxon>
        <taxon>Coilia</taxon>
    </lineage>
</organism>
<reference evidence="2 3" key="1">
    <citation type="submission" date="2024-09" db="EMBL/GenBank/DDBJ databases">
        <title>A chromosome-level genome assembly of Gray's grenadier anchovy, Coilia grayii.</title>
        <authorList>
            <person name="Fu Z."/>
        </authorList>
    </citation>
    <scope>NUCLEOTIDE SEQUENCE [LARGE SCALE GENOMIC DNA]</scope>
    <source>
        <strain evidence="2">G4</strain>
        <tissue evidence="2">Muscle</tissue>
    </source>
</reference>
<gene>
    <name evidence="2" type="ORF">ACEWY4_021155</name>
</gene>
<keyword evidence="3" id="KW-1185">Reference proteome</keyword>
<keyword evidence="1" id="KW-0175">Coiled coil</keyword>
<comment type="caution">
    <text evidence="2">The sequence shown here is derived from an EMBL/GenBank/DDBJ whole genome shotgun (WGS) entry which is preliminary data.</text>
</comment>
<dbReference type="Pfam" id="PF15964">
    <property type="entry name" value="CCCAP"/>
    <property type="match status" value="1"/>
</dbReference>
<evidence type="ECO:0000313" key="3">
    <source>
        <dbReference type="Proteomes" id="UP001591681"/>
    </source>
</evidence>
<name>A0ABD1J8C7_9TELE</name>
<dbReference type="PANTHER" id="PTHR34343">
    <property type="entry name" value="SEROLOGICALLY DEFINED COLON CANCER ANTIGEN 8"/>
    <property type="match status" value="1"/>
</dbReference>
<dbReference type="InterPro" id="IPR031887">
    <property type="entry name" value="SDCCAG8"/>
</dbReference>